<dbReference type="AlphaFoldDB" id="D5WK40"/>
<protein>
    <submittedName>
        <fullName evidence="1">Uncharacterized protein</fullName>
    </submittedName>
</protein>
<dbReference type="KEGG" id="bge:BC1002_5677"/>
<evidence type="ECO:0000313" key="1">
    <source>
        <dbReference type="EMBL" id="ADG19586.1"/>
    </source>
</evidence>
<reference evidence="2" key="1">
    <citation type="submission" date="2010-04" db="EMBL/GenBank/DDBJ databases">
        <title>Complete sequence of chromosome 3 of Burkholderia sp. CCGE1002.</title>
        <authorList>
            <consortium name="US DOE Joint Genome Institute"/>
            <person name="Lucas S."/>
            <person name="Copeland A."/>
            <person name="Lapidus A."/>
            <person name="Cheng J.-F."/>
            <person name="Bruce D."/>
            <person name="Goodwin L."/>
            <person name="Pitluck S."/>
            <person name="Chertkov O."/>
            <person name="Detter J.C."/>
            <person name="Han C."/>
            <person name="Tapia R."/>
            <person name="Land M."/>
            <person name="Hauser L."/>
            <person name="Kyrpides N."/>
            <person name="Ovchinnikova G."/>
            <person name="Martinez-Romero E."/>
            <person name="Hernandez M.A.R."/>
            <person name="Tiedje J.M."/>
            <person name="Woyke T."/>
        </authorList>
    </citation>
    <scope>NUCLEOTIDE SEQUENCE [LARGE SCALE GENOMIC DNA]</scope>
    <source>
        <strain evidence="2">CCGE1002</strain>
    </source>
</reference>
<dbReference type="EMBL" id="CP002015">
    <property type="protein sequence ID" value="ADG19586.1"/>
    <property type="molecule type" value="Genomic_DNA"/>
</dbReference>
<name>D5WK40_PARAM</name>
<accession>D5WK40</accession>
<proteinExistence type="predicted"/>
<organism evidence="1 2">
    <name type="scientific">Paraburkholderia atlantica</name>
    <dbReference type="NCBI Taxonomy" id="2654982"/>
    <lineage>
        <taxon>Bacteria</taxon>
        <taxon>Pseudomonadati</taxon>
        <taxon>Pseudomonadota</taxon>
        <taxon>Betaproteobacteria</taxon>
        <taxon>Burkholderiales</taxon>
        <taxon>Burkholderiaceae</taxon>
        <taxon>Paraburkholderia</taxon>
    </lineage>
</organism>
<sequence length="85" mass="9841">MAAPLLKYRTLPTARIGIDELRSYVVRRYRSYAYRTEGFSMTVSGRPFLTRTGSFIRSATMKFSFISWWSSDATCPPFFKESCFA</sequence>
<evidence type="ECO:0000313" key="2">
    <source>
        <dbReference type="Proteomes" id="UP000002190"/>
    </source>
</evidence>
<gene>
    <name evidence="1" type="ordered locus">BC1002_5677</name>
</gene>
<dbReference type="RefSeq" id="WP_013093377.1">
    <property type="nucleotide sequence ID" value="NC_014119.1"/>
</dbReference>
<reference evidence="1 2" key="2">
    <citation type="journal article" date="2012" name="J. Bacteriol.">
        <title>Genome Sequences of Burkholderia sp. Strains CCGE1002 and H160, Isolated from Legume Nodules in Mexico and Brazil.</title>
        <authorList>
            <person name="Ormeno-Orrillo E."/>
            <person name="Rogel M.A."/>
            <person name="Chueire L.M."/>
            <person name="Tiedje J.M."/>
            <person name="Martinez-Romero E."/>
            <person name="Hungria M."/>
        </authorList>
    </citation>
    <scope>NUCLEOTIDE SEQUENCE [LARGE SCALE GENOMIC DNA]</scope>
    <source>
        <strain evidence="1 2">CCGE1002</strain>
    </source>
</reference>
<dbReference type="GeneID" id="301098433"/>
<dbReference type="Proteomes" id="UP000002190">
    <property type="component" value="Chromosome 3"/>
</dbReference>
<dbReference type="HOGENOM" id="CLU_2506415_0_0_4"/>